<proteinExistence type="predicted"/>
<dbReference type="EMBL" id="BARS01034728">
    <property type="protein sequence ID" value="GAG25506.1"/>
    <property type="molecule type" value="Genomic_DNA"/>
</dbReference>
<protein>
    <submittedName>
        <fullName evidence="1">Uncharacterized protein</fullName>
    </submittedName>
</protein>
<organism evidence="1">
    <name type="scientific">marine sediment metagenome</name>
    <dbReference type="NCBI Taxonomy" id="412755"/>
    <lineage>
        <taxon>unclassified sequences</taxon>
        <taxon>metagenomes</taxon>
        <taxon>ecological metagenomes</taxon>
    </lineage>
</organism>
<accession>X0XKM9</accession>
<reference evidence="1" key="1">
    <citation type="journal article" date="2014" name="Front. Microbiol.">
        <title>High frequency of phylogenetically diverse reductive dehalogenase-homologous genes in deep subseafloor sedimentary metagenomes.</title>
        <authorList>
            <person name="Kawai M."/>
            <person name="Futagami T."/>
            <person name="Toyoda A."/>
            <person name="Takaki Y."/>
            <person name="Nishi S."/>
            <person name="Hori S."/>
            <person name="Arai W."/>
            <person name="Tsubouchi T."/>
            <person name="Morono Y."/>
            <person name="Uchiyama I."/>
            <person name="Ito T."/>
            <person name="Fujiyama A."/>
            <person name="Inagaki F."/>
            <person name="Takami H."/>
        </authorList>
    </citation>
    <scope>NUCLEOTIDE SEQUENCE</scope>
    <source>
        <strain evidence="1">Expedition CK06-06</strain>
    </source>
</reference>
<gene>
    <name evidence="1" type="ORF">S01H1_53612</name>
</gene>
<comment type="caution">
    <text evidence="1">The sequence shown here is derived from an EMBL/GenBank/DDBJ whole genome shotgun (WGS) entry which is preliminary data.</text>
</comment>
<name>X0XKM9_9ZZZZ</name>
<sequence>MVPKEKIEKVRKLWTKTLNTYFKLDLKESNFKYSFAYQTPKKIHKIKYVLRPIVTADKFLTLSD</sequence>
<feature type="non-terminal residue" evidence="1">
    <location>
        <position position="64"/>
    </location>
</feature>
<dbReference type="AlphaFoldDB" id="X0XKM9"/>
<evidence type="ECO:0000313" key="1">
    <source>
        <dbReference type="EMBL" id="GAG25506.1"/>
    </source>
</evidence>